<dbReference type="CDD" id="cd01335">
    <property type="entry name" value="Radical_SAM"/>
    <property type="match status" value="1"/>
</dbReference>
<evidence type="ECO:0000259" key="1">
    <source>
        <dbReference type="PROSITE" id="PS51918"/>
    </source>
</evidence>
<dbReference type="Gene3D" id="3.80.30.20">
    <property type="entry name" value="tm_1862 like domain"/>
    <property type="match status" value="1"/>
</dbReference>
<dbReference type="NCBIfam" id="TIGR03994">
    <property type="entry name" value="rSAM_HemZ"/>
    <property type="match status" value="1"/>
</dbReference>
<dbReference type="GO" id="GO:0051989">
    <property type="term" value="F:coproporphyrinogen dehydrogenase activity"/>
    <property type="evidence" value="ECO:0007669"/>
    <property type="project" value="UniProtKB-EC"/>
</dbReference>
<dbReference type="Proteomes" id="UP001058072">
    <property type="component" value="Chromosome"/>
</dbReference>
<protein>
    <submittedName>
        <fullName evidence="2">Coproporphyrinogen dehydrogenase HemZ</fullName>
        <ecNumber evidence="2">1.3.98.3</ecNumber>
    </submittedName>
</protein>
<evidence type="ECO:0000313" key="2">
    <source>
        <dbReference type="EMBL" id="UUF08680.1"/>
    </source>
</evidence>
<dbReference type="InterPro" id="IPR006638">
    <property type="entry name" value="Elp3/MiaA/NifB-like_rSAM"/>
</dbReference>
<keyword evidence="2" id="KW-0560">Oxidoreductase</keyword>
<dbReference type="InterPro" id="IPR023995">
    <property type="entry name" value="HemZ"/>
</dbReference>
<dbReference type="InterPro" id="IPR034505">
    <property type="entry name" value="Coproporphyrinogen-III_oxidase"/>
</dbReference>
<dbReference type="InterPro" id="IPR007197">
    <property type="entry name" value="rSAM"/>
</dbReference>
<dbReference type="InterPro" id="IPR058240">
    <property type="entry name" value="rSAM_sf"/>
</dbReference>
<dbReference type="PROSITE" id="PS51918">
    <property type="entry name" value="RADICAL_SAM"/>
    <property type="match status" value="1"/>
</dbReference>
<evidence type="ECO:0000313" key="3">
    <source>
        <dbReference type="Proteomes" id="UP001058072"/>
    </source>
</evidence>
<feature type="domain" description="Radical SAM core" evidence="1">
    <location>
        <begin position="160"/>
        <end position="394"/>
    </location>
</feature>
<accession>A0A9Q9FGU4</accession>
<dbReference type="SUPFAM" id="SSF102114">
    <property type="entry name" value="Radical SAM enzymes"/>
    <property type="match status" value="1"/>
</dbReference>
<dbReference type="Pfam" id="PF04055">
    <property type="entry name" value="Radical_SAM"/>
    <property type="match status" value="1"/>
</dbReference>
<name>A0A9Q9FGU4_9FIRM</name>
<dbReference type="EC" id="1.3.98.3" evidence="2"/>
<dbReference type="GO" id="GO:0005737">
    <property type="term" value="C:cytoplasm"/>
    <property type="evidence" value="ECO:0007669"/>
    <property type="project" value="TreeGrafter"/>
</dbReference>
<dbReference type="GO" id="GO:0006779">
    <property type="term" value="P:porphyrin-containing compound biosynthetic process"/>
    <property type="evidence" value="ECO:0007669"/>
    <property type="project" value="TreeGrafter"/>
</dbReference>
<dbReference type="SMART" id="SM00729">
    <property type="entry name" value="Elp3"/>
    <property type="match status" value="1"/>
</dbReference>
<sequence>MTEVVNIKVEGVVDELILNSMQVLNQAFYQASAINQAEEYALVFEFQEEVDGDYLVVTGTLKDDTQTIKRQFEVNESKTRKYAYLAVYLLLLQRETGRVQSWGLLNGMRPTKLVHGMKKRGFTDQEIKDYMQEEYLVSDEKINLLLEVANHQLKVIPDLHTIQNEVSIYIGIPFCPTRCAYCTFPAYAHGPFKKWVDPFLEALLEEIKIVGAFIKERQLSVTSIYFGGGTATTLTAEQFEKLLITVYENIANSQEVREITVEAGRPDTITPEKLELLKRYNIHRISINPQSFQQKTLDEIGRHHTVEDVIEKYYMAKEHGFDNINMDLIVGLPNERKEDLAYSLEQIEKLQPESLTVHMLAFKRSSKITQNRGLYTTASKEELQEMGQMTYDFAAAHDYIPYYLYRQKNISGNMENIGYSKVGQESIYNILIMEEAQNILGLGVGASSKYLIGTSVHNPKDLKTYIDSYETYAQKKVETLIESLEIGDTHAN</sequence>
<dbReference type="AlphaFoldDB" id="A0A9Q9FGU4"/>
<dbReference type="InterPro" id="IPR023404">
    <property type="entry name" value="rSAM_horseshoe"/>
</dbReference>
<reference evidence="2" key="1">
    <citation type="submission" date="2021-03" db="EMBL/GenBank/DDBJ databases">
        <title>Comparative Genomics and Metabolomics in the genus Turicibacter.</title>
        <authorList>
            <person name="Maki J."/>
            <person name="Looft T."/>
        </authorList>
    </citation>
    <scope>NUCLEOTIDE SEQUENCE</scope>
    <source>
        <strain evidence="2">ISU324</strain>
    </source>
</reference>
<organism evidence="2 3">
    <name type="scientific">Turicibacter bilis</name>
    <dbReference type="NCBI Taxonomy" id="2735723"/>
    <lineage>
        <taxon>Bacteria</taxon>
        <taxon>Bacillati</taxon>
        <taxon>Bacillota</taxon>
        <taxon>Erysipelotrichia</taxon>
        <taxon>Erysipelotrichales</taxon>
        <taxon>Turicibacteraceae</taxon>
        <taxon>Turicibacter</taxon>
    </lineage>
</organism>
<dbReference type="EMBL" id="CP071250">
    <property type="protein sequence ID" value="UUF08680.1"/>
    <property type="molecule type" value="Genomic_DNA"/>
</dbReference>
<gene>
    <name evidence="2" type="primary">hemZ</name>
    <name evidence="2" type="ORF">J0J70_01250</name>
</gene>
<dbReference type="RefSeq" id="WP_212724865.1">
    <property type="nucleotide sequence ID" value="NZ_CP071250.1"/>
</dbReference>
<dbReference type="PANTHER" id="PTHR13932">
    <property type="entry name" value="COPROPORPHYRINIGEN III OXIDASE"/>
    <property type="match status" value="1"/>
</dbReference>
<proteinExistence type="predicted"/>
<dbReference type="GO" id="GO:0051539">
    <property type="term" value="F:4 iron, 4 sulfur cluster binding"/>
    <property type="evidence" value="ECO:0007669"/>
    <property type="project" value="TreeGrafter"/>
</dbReference>
<dbReference type="SFLD" id="SFLDG01065">
    <property type="entry name" value="anaerobic_coproporphyrinogen-I"/>
    <property type="match status" value="1"/>
</dbReference>
<dbReference type="SFLD" id="SFLDS00029">
    <property type="entry name" value="Radical_SAM"/>
    <property type="match status" value="1"/>
</dbReference>
<dbReference type="SFLD" id="SFLDG01082">
    <property type="entry name" value="B12-binding_domain_containing"/>
    <property type="match status" value="1"/>
</dbReference>
<dbReference type="PANTHER" id="PTHR13932:SF1">
    <property type="entry name" value="OXYGEN-INDEPENDENT COPROPORPHYRINOGEN-III OXIDASE-LIKE PROTEIN HEMZ"/>
    <property type="match status" value="1"/>
</dbReference>
<dbReference type="SFLD" id="SFLDF00310">
    <property type="entry name" value="oxygen-independent_coproporphy"/>
    <property type="match status" value="1"/>
</dbReference>